<dbReference type="OrthoDB" id="9791261at2"/>
<evidence type="ECO:0000256" key="2">
    <source>
        <dbReference type="SAM" id="Coils"/>
    </source>
</evidence>
<organism evidence="4 5">
    <name type="scientific">Rhodovarius crocodyli</name>
    <dbReference type="NCBI Taxonomy" id="1979269"/>
    <lineage>
        <taxon>Bacteria</taxon>
        <taxon>Pseudomonadati</taxon>
        <taxon>Pseudomonadota</taxon>
        <taxon>Alphaproteobacteria</taxon>
        <taxon>Acetobacterales</taxon>
        <taxon>Roseomonadaceae</taxon>
        <taxon>Rhodovarius</taxon>
    </lineage>
</organism>
<name>A0A437MDN4_9PROT</name>
<dbReference type="GO" id="GO:0015562">
    <property type="term" value="F:efflux transmembrane transporter activity"/>
    <property type="evidence" value="ECO:0007669"/>
    <property type="project" value="InterPro"/>
</dbReference>
<dbReference type="PANTHER" id="PTHR30203">
    <property type="entry name" value="OUTER MEMBRANE CATION EFFLUX PROTEIN"/>
    <property type="match status" value="1"/>
</dbReference>
<comment type="similarity">
    <text evidence="1">Belongs to the outer membrane factor (OMF) (TC 1.B.17) family.</text>
</comment>
<comment type="caution">
    <text evidence="4">The sequence shown here is derived from an EMBL/GenBank/DDBJ whole genome shotgun (WGS) entry which is preliminary data.</text>
</comment>
<dbReference type="PANTHER" id="PTHR30203:SF24">
    <property type="entry name" value="BLR4935 PROTEIN"/>
    <property type="match status" value="1"/>
</dbReference>
<evidence type="ECO:0000256" key="3">
    <source>
        <dbReference type="SAM" id="SignalP"/>
    </source>
</evidence>
<keyword evidence="5" id="KW-1185">Reference proteome</keyword>
<sequence>MLRLSLIALLAAPLPALAQQPANGRLVITSPQQAVELALARAPVLRGAAAGVRAAQGDRLQAGLRPNPEVSISGDGFGGTRSYAGIRSLETTATLSQRLEVGGQRQSRIRAAQDALALAGLDAQAVRLELIREVTRTLAEAVAALREIDIAQERLRLANEVIRATQARVEAGRDALAQQRRAEVARETARVALGRAQQNADIAARNLAALLAAPAVQVNAARAGWFDDLGPRPAAPAAMAADQLDRARLDALTTQRRSELEVQRRLAIPDVSVSGGVRHYREGGGDASFVLGLSIPLPVFDRNQGNIMRAGAEVARAEAEAERGRLYLDASMSESERRLEQAWRAADALRRTALPAAQEAARHAREGYAEGKFSLLEVLDAQRALSDVREELNTAQLAVQQVRADIARLRGRAQEPTGTTSR</sequence>
<dbReference type="Proteomes" id="UP000282957">
    <property type="component" value="Unassembled WGS sequence"/>
</dbReference>
<dbReference type="InterPro" id="IPR003423">
    <property type="entry name" value="OMP_efflux"/>
</dbReference>
<dbReference type="Pfam" id="PF02321">
    <property type="entry name" value="OEP"/>
    <property type="match status" value="2"/>
</dbReference>
<gene>
    <name evidence="4" type="ORF">EOD42_16300</name>
</gene>
<evidence type="ECO:0000313" key="5">
    <source>
        <dbReference type="Proteomes" id="UP000282957"/>
    </source>
</evidence>
<dbReference type="SUPFAM" id="SSF56954">
    <property type="entry name" value="Outer membrane efflux proteins (OEP)"/>
    <property type="match status" value="1"/>
</dbReference>
<dbReference type="Gene3D" id="1.20.1600.10">
    <property type="entry name" value="Outer membrane efflux proteins (OEP)"/>
    <property type="match status" value="1"/>
</dbReference>
<dbReference type="AlphaFoldDB" id="A0A437MDN4"/>
<feature type="signal peptide" evidence="3">
    <location>
        <begin position="1"/>
        <end position="18"/>
    </location>
</feature>
<accession>A0A437MDN4</accession>
<dbReference type="InterPro" id="IPR010131">
    <property type="entry name" value="MdtP/NodT-like"/>
</dbReference>
<keyword evidence="2" id="KW-0175">Coiled coil</keyword>
<evidence type="ECO:0000313" key="4">
    <source>
        <dbReference type="EMBL" id="RVT95751.1"/>
    </source>
</evidence>
<reference evidence="4 5" key="1">
    <citation type="submission" date="2019-01" db="EMBL/GenBank/DDBJ databases">
        <authorList>
            <person name="Chen W.-M."/>
        </authorList>
    </citation>
    <scope>NUCLEOTIDE SEQUENCE [LARGE SCALE GENOMIC DNA]</scope>
    <source>
        <strain evidence="4 5">CCP-6</strain>
    </source>
</reference>
<feature type="chain" id="PRO_5019193569" evidence="3">
    <location>
        <begin position="19"/>
        <end position="422"/>
    </location>
</feature>
<dbReference type="EMBL" id="SACL01000005">
    <property type="protein sequence ID" value="RVT95751.1"/>
    <property type="molecule type" value="Genomic_DNA"/>
</dbReference>
<feature type="coiled-coil region" evidence="2">
    <location>
        <begin position="378"/>
        <end position="412"/>
    </location>
</feature>
<proteinExistence type="inferred from homology"/>
<keyword evidence="3" id="KW-0732">Signal</keyword>
<protein>
    <submittedName>
        <fullName evidence="4">TolC family protein</fullName>
    </submittedName>
</protein>
<evidence type="ECO:0000256" key="1">
    <source>
        <dbReference type="ARBA" id="ARBA00007613"/>
    </source>
</evidence>
<dbReference type="RefSeq" id="WP_127788612.1">
    <property type="nucleotide sequence ID" value="NZ_SACL01000005.1"/>
</dbReference>